<organism evidence="1 2">
    <name type="scientific">Colletotrichum truncatum</name>
    <name type="common">Anthracnose fungus</name>
    <name type="synonym">Colletotrichum capsici</name>
    <dbReference type="NCBI Taxonomy" id="5467"/>
    <lineage>
        <taxon>Eukaryota</taxon>
        <taxon>Fungi</taxon>
        <taxon>Dikarya</taxon>
        <taxon>Ascomycota</taxon>
        <taxon>Pezizomycotina</taxon>
        <taxon>Sordariomycetes</taxon>
        <taxon>Hypocreomycetidae</taxon>
        <taxon>Glomerellales</taxon>
        <taxon>Glomerellaceae</taxon>
        <taxon>Colletotrichum</taxon>
        <taxon>Colletotrichum truncatum species complex</taxon>
    </lineage>
</organism>
<dbReference type="Proteomes" id="UP000805649">
    <property type="component" value="Unassembled WGS sequence"/>
</dbReference>
<accession>A0ACC3Z1K2</accession>
<comment type="caution">
    <text evidence="1">The sequence shown here is derived from an EMBL/GenBank/DDBJ whole genome shotgun (WGS) entry which is preliminary data.</text>
</comment>
<gene>
    <name evidence="1" type="ORF">CTRU02_207704</name>
</gene>
<name>A0ACC3Z1K2_COLTU</name>
<evidence type="ECO:0000313" key="1">
    <source>
        <dbReference type="EMBL" id="KAL0937973.1"/>
    </source>
</evidence>
<reference evidence="1 2" key="1">
    <citation type="journal article" date="2020" name="Phytopathology">
        <title>Genome Sequence Resources of Colletotrichum truncatum, C. plurivorum, C. musicola, and C. sojae: Four Species Pathogenic to Soybean (Glycine max).</title>
        <authorList>
            <person name="Rogerio F."/>
            <person name="Boufleur T.R."/>
            <person name="Ciampi-Guillardi M."/>
            <person name="Sukno S.A."/>
            <person name="Thon M.R."/>
            <person name="Massola Junior N.S."/>
            <person name="Baroncelli R."/>
        </authorList>
    </citation>
    <scope>NUCLEOTIDE SEQUENCE [LARGE SCALE GENOMIC DNA]</scope>
    <source>
        <strain evidence="1 2">CMES1059</strain>
    </source>
</reference>
<protein>
    <submittedName>
        <fullName evidence="1">Uncharacterized protein</fullName>
    </submittedName>
</protein>
<proteinExistence type="predicted"/>
<dbReference type="EMBL" id="VUJX02000004">
    <property type="protein sequence ID" value="KAL0937973.1"/>
    <property type="molecule type" value="Genomic_DNA"/>
</dbReference>
<keyword evidence="2" id="KW-1185">Reference proteome</keyword>
<sequence>MKLSTVLIATFAVMAAASPVVPDLYEHPELLQAESSVNNDPGSQLAKRQSYTICGHCYKNIKWCSYCWKNFCHRYTNPC</sequence>
<evidence type="ECO:0000313" key="2">
    <source>
        <dbReference type="Proteomes" id="UP000805649"/>
    </source>
</evidence>